<dbReference type="Gene3D" id="3.10.129.10">
    <property type="entry name" value="Hotdog Thioesterase"/>
    <property type="match status" value="1"/>
</dbReference>
<protein>
    <submittedName>
        <fullName evidence="1">Uncharacterized protein</fullName>
    </submittedName>
</protein>
<dbReference type="InterPro" id="IPR036291">
    <property type="entry name" value="NAD(P)-bd_dom_sf"/>
</dbReference>
<dbReference type="InterPro" id="IPR053909">
    <property type="entry name" value="FabMG"/>
</dbReference>
<organism evidence="1 2">
    <name type="scientific">Desulfomonile tiedjei (strain ATCC 49306 / DSM 6799 / DCB-1)</name>
    <dbReference type="NCBI Taxonomy" id="706587"/>
    <lineage>
        <taxon>Bacteria</taxon>
        <taxon>Pseudomonadati</taxon>
        <taxon>Thermodesulfobacteriota</taxon>
        <taxon>Desulfomonilia</taxon>
        <taxon>Desulfomonilales</taxon>
        <taxon>Desulfomonilaceae</taxon>
        <taxon>Desulfomonile</taxon>
    </lineage>
</organism>
<dbReference type="Proteomes" id="UP000006055">
    <property type="component" value="Chromosome"/>
</dbReference>
<name>I4CAN1_DESTA</name>
<dbReference type="eggNOG" id="COG0764">
    <property type="taxonomic scope" value="Bacteria"/>
</dbReference>
<dbReference type="SUPFAM" id="SSF54637">
    <property type="entry name" value="Thioesterase/thiol ester dehydrase-isomerase"/>
    <property type="match status" value="1"/>
</dbReference>
<accession>I4CAN1</accession>
<dbReference type="RefSeq" id="WP_014811748.1">
    <property type="nucleotide sequence ID" value="NC_018025.1"/>
</dbReference>
<keyword evidence="2" id="KW-1185">Reference proteome</keyword>
<dbReference type="InterPro" id="IPR029069">
    <property type="entry name" value="HotDog_dom_sf"/>
</dbReference>
<gene>
    <name evidence="1" type="ordered locus">Desti_3980</name>
</gene>
<reference evidence="2" key="1">
    <citation type="submission" date="2012-06" db="EMBL/GenBank/DDBJ databases">
        <title>Complete sequence of chromosome of Desulfomonile tiedjei DSM 6799.</title>
        <authorList>
            <person name="Lucas S."/>
            <person name="Copeland A."/>
            <person name="Lapidus A."/>
            <person name="Glavina del Rio T."/>
            <person name="Dalin E."/>
            <person name="Tice H."/>
            <person name="Bruce D."/>
            <person name="Goodwin L."/>
            <person name="Pitluck S."/>
            <person name="Peters L."/>
            <person name="Ovchinnikova G."/>
            <person name="Zeytun A."/>
            <person name="Lu M."/>
            <person name="Kyrpides N."/>
            <person name="Mavromatis K."/>
            <person name="Ivanova N."/>
            <person name="Brettin T."/>
            <person name="Detter J.C."/>
            <person name="Han C."/>
            <person name="Larimer F."/>
            <person name="Land M."/>
            <person name="Hauser L."/>
            <person name="Markowitz V."/>
            <person name="Cheng J.-F."/>
            <person name="Hugenholtz P."/>
            <person name="Woyke T."/>
            <person name="Wu D."/>
            <person name="Spring S."/>
            <person name="Schroeder M."/>
            <person name="Brambilla E."/>
            <person name="Klenk H.-P."/>
            <person name="Eisen J.A."/>
        </authorList>
    </citation>
    <scope>NUCLEOTIDE SEQUENCE [LARGE SCALE GENOMIC DNA]</scope>
    <source>
        <strain evidence="2">ATCC 49306 / DSM 6799 / DCB-1</strain>
    </source>
</reference>
<dbReference type="EMBL" id="CP003360">
    <property type="protein sequence ID" value="AFM26622.1"/>
    <property type="molecule type" value="Genomic_DNA"/>
</dbReference>
<evidence type="ECO:0000313" key="2">
    <source>
        <dbReference type="Proteomes" id="UP000006055"/>
    </source>
</evidence>
<dbReference type="STRING" id="706587.Desti_3980"/>
<proteinExistence type="predicted"/>
<dbReference type="Gene3D" id="3.40.50.720">
    <property type="entry name" value="NAD(P)-binding Rossmann-like Domain"/>
    <property type="match status" value="1"/>
</dbReference>
<dbReference type="HOGENOM" id="CLU_516523_0_0_7"/>
<dbReference type="SUPFAM" id="SSF51735">
    <property type="entry name" value="NAD(P)-binding Rossmann-fold domains"/>
    <property type="match status" value="1"/>
</dbReference>
<dbReference type="KEGG" id="dti:Desti_3980"/>
<sequence>MLKGRNILLIGARAGGYGEGIARAAVAAGANVYGTTLTPSDPQEQNFFESLPAELIDIPLRFDSENRAGVLDTFKRIQEYLRDKGVQKLDAVIHTVAGGFPRQPSVMKAVADILRGKSTFSDMATCVKRNVFYVNAGSFEDTITGLSGISDTNTQYVALTYRGELPYFISQTKHYLERLAVRQAGKGIRTLIAALPEAWTQSSQFFAGIEIAVIHNYLSHLQGRDPGQEFSEPFQKMEKSLAALAGFPELLSELQEFIRDRWGDINAASNPAIVSERVERLFTELRHKGNFSVLRQSVEIISDFVRSASGMIVVRDFLEQKAYEPGDVRQVYYRDLLGSTSVEKAKPRVVPVRRVVVNRKWQEFDKEDVRSTLSMYGEKFLFLDSVIMEVGEVYTGFLGFAKFRVPTPDENPILKDHFIGMPLFGGHLQMEAVAQFGTFMILKVLKDKRLVPILTGTEFPDLNTMAPPGEVLKMMGTIHLAEKRNLVLEATIENRFARSKGIIRGMVVNQRVIRKMMSAFDSVEGDD</sequence>
<dbReference type="AlphaFoldDB" id="I4CAN1"/>
<dbReference type="Pfam" id="PF22046">
    <property type="entry name" value="FabMG"/>
    <property type="match status" value="1"/>
</dbReference>
<dbReference type="OrthoDB" id="8574964at2"/>
<evidence type="ECO:0000313" key="1">
    <source>
        <dbReference type="EMBL" id="AFM26622.1"/>
    </source>
</evidence>